<evidence type="ECO:0000313" key="2">
    <source>
        <dbReference type="EMBL" id="EPE10201.1"/>
    </source>
</evidence>
<dbReference type="STRING" id="1262450.S3CDW4"/>
<dbReference type="Gene3D" id="3.40.50.1820">
    <property type="entry name" value="alpha/beta hydrolase"/>
    <property type="match status" value="1"/>
</dbReference>
<name>S3CDW4_OPHP1</name>
<evidence type="ECO:0000259" key="1">
    <source>
        <dbReference type="Pfam" id="PF00561"/>
    </source>
</evidence>
<dbReference type="Pfam" id="PF00561">
    <property type="entry name" value="Abhydrolase_1"/>
    <property type="match status" value="1"/>
</dbReference>
<gene>
    <name evidence="2" type="ORF">F503_05296</name>
</gene>
<dbReference type="PANTHER" id="PTHR43194">
    <property type="entry name" value="HYDROLASE ALPHA/BETA FOLD FAMILY"/>
    <property type="match status" value="1"/>
</dbReference>
<dbReference type="InterPro" id="IPR000073">
    <property type="entry name" value="AB_hydrolase_1"/>
</dbReference>
<reference evidence="2 3" key="1">
    <citation type="journal article" date="2013" name="BMC Genomics">
        <title>The genome and transcriptome of the pine saprophyte Ophiostoma piceae, and a comparison with the bark beetle-associated pine pathogen Grosmannia clavigera.</title>
        <authorList>
            <person name="Haridas S."/>
            <person name="Wang Y."/>
            <person name="Lim L."/>
            <person name="Massoumi Alamouti S."/>
            <person name="Jackman S."/>
            <person name="Docking R."/>
            <person name="Robertson G."/>
            <person name="Birol I."/>
            <person name="Bohlmann J."/>
            <person name="Breuil C."/>
        </authorList>
    </citation>
    <scope>NUCLEOTIDE SEQUENCE [LARGE SCALE GENOMIC DNA]</scope>
    <source>
        <strain evidence="2 3">UAMH 11346</strain>
    </source>
</reference>
<dbReference type="InterPro" id="IPR029058">
    <property type="entry name" value="AB_hydrolase_fold"/>
</dbReference>
<accession>S3CDW4</accession>
<protein>
    <submittedName>
        <fullName evidence="2">3-oxoadipate enol-lactonase</fullName>
    </submittedName>
</protein>
<dbReference type="EMBL" id="KE148146">
    <property type="protein sequence ID" value="EPE10201.1"/>
    <property type="molecule type" value="Genomic_DNA"/>
</dbReference>
<feature type="domain" description="AB hydrolase-1" evidence="1">
    <location>
        <begin position="42"/>
        <end position="282"/>
    </location>
</feature>
<dbReference type="PANTHER" id="PTHR43194:SF5">
    <property type="entry name" value="PIMELOYL-[ACYL-CARRIER PROTEIN] METHYL ESTER ESTERASE"/>
    <property type="match status" value="1"/>
</dbReference>
<dbReference type="OMA" id="YLENESY"/>
<organism evidence="2 3">
    <name type="scientific">Ophiostoma piceae (strain UAMH 11346)</name>
    <name type="common">Sap stain fungus</name>
    <dbReference type="NCBI Taxonomy" id="1262450"/>
    <lineage>
        <taxon>Eukaryota</taxon>
        <taxon>Fungi</taxon>
        <taxon>Dikarya</taxon>
        <taxon>Ascomycota</taxon>
        <taxon>Pezizomycotina</taxon>
        <taxon>Sordariomycetes</taxon>
        <taxon>Sordariomycetidae</taxon>
        <taxon>Ophiostomatales</taxon>
        <taxon>Ophiostomataceae</taxon>
        <taxon>Ophiostoma</taxon>
    </lineage>
</organism>
<evidence type="ECO:0000313" key="3">
    <source>
        <dbReference type="Proteomes" id="UP000016923"/>
    </source>
</evidence>
<dbReference type="HOGENOM" id="CLU_020336_50_3_1"/>
<dbReference type="OrthoDB" id="2851338at2759"/>
<proteinExistence type="predicted"/>
<dbReference type="SUPFAM" id="SSF53474">
    <property type="entry name" value="alpha/beta-Hydrolases"/>
    <property type="match status" value="1"/>
</dbReference>
<dbReference type="eggNOG" id="ENOG502T6BT">
    <property type="taxonomic scope" value="Eukaryota"/>
</dbReference>
<dbReference type="VEuPathDB" id="FungiDB:F503_05296"/>
<sequence>MASTSTPSHPASSTGYAAVSTSPDVRLFYSVTPALPLNPARPVVVLSNSLAATTDLWDAFVAEFSRSHTVVRYDARFHGQSPLSSTPDYDYTAGHSIDDLTDDVIAILDELRISSADAFIGLSIGGGVGVSLAARYPERFGAFVIVGTRSHASLPDDATRFTERTAVYRKQGAQAQAEQTVLRWFGADWIAANQDTAARVTASVARTPIEGILSSAAALTRLDLRDHAATIGRRHRQGQPRNVLFVAGANDAQQVRNESQQLATASASPLTLVPDSGHIVNVQQPARFHDIVRAWLTKE</sequence>
<dbReference type="Proteomes" id="UP000016923">
    <property type="component" value="Unassembled WGS sequence"/>
</dbReference>
<dbReference type="InterPro" id="IPR050228">
    <property type="entry name" value="Carboxylesterase_BioH"/>
</dbReference>
<dbReference type="AlphaFoldDB" id="S3CDW4"/>
<keyword evidence="3" id="KW-1185">Reference proteome</keyword>